<sequence>MVTSLLHWSKVIIQTSKDGDGKRTFELGMILTMFCHQWDSNAKLKQNQPNRPQQDCPVTSLPCEKAPRRPTSGMSGAKWSDDLLHSKQPKSHLIATFNSSELTIPPFVEPSQTNEPPIPGPSPSSKPYEEVTTHEP</sequence>
<dbReference type="EMBL" id="AVOT02002627">
    <property type="protein sequence ID" value="MBW0470998.1"/>
    <property type="molecule type" value="Genomic_DNA"/>
</dbReference>
<protein>
    <submittedName>
        <fullName evidence="2">Uncharacterized protein</fullName>
    </submittedName>
</protein>
<proteinExistence type="predicted"/>
<feature type="compositionally biased region" description="Polar residues" evidence="1">
    <location>
        <begin position="44"/>
        <end position="57"/>
    </location>
</feature>
<feature type="region of interest" description="Disordered" evidence="1">
    <location>
        <begin position="44"/>
        <end position="84"/>
    </location>
</feature>
<feature type="compositionally biased region" description="Basic and acidic residues" evidence="1">
    <location>
        <begin position="127"/>
        <end position="136"/>
    </location>
</feature>
<dbReference type="AlphaFoldDB" id="A0A9Q3BTV9"/>
<evidence type="ECO:0000313" key="2">
    <source>
        <dbReference type="EMBL" id="MBW0470998.1"/>
    </source>
</evidence>
<reference evidence="2" key="1">
    <citation type="submission" date="2021-03" db="EMBL/GenBank/DDBJ databases">
        <title>Draft genome sequence of rust myrtle Austropuccinia psidii MF-1, a brazilian biotype.</title>
        <authorList>
            <person name="Quecine M.C."/>
            <person name="Pachon D.M.R."/>
            <person name="Bonatelli M.L."/>
            <person name="Correr F.H."/>
            <person name="Franceschini L.M."/>
            <person name="Leite T.F."/>
            <person name="Margarido G.R.A."/>
            <person name="Almeida C.A."/>
            <person name="Ferrarezi J.A."/>
            <person name="Labate C.A."/>
        </authorList>
    </citation>
    <scope>NUCLEOTIDE SEQUENCE</scope>
    <source>
        <strain evidence="2">MF-1</strain>
    </source>
</reference>
<gene>
    <name evidence="2" type="ORF">O181_010713</name>
</gene>
<dbReference type="Proteomes" id="UP000765509">
    <property type="component" value="Unassembled WGS sequence"/>
</dbReference>
<evidence type="ECO:0000313" key="3">
    <source>
        <dbReference type="Proteomes" id="UP000765509"/>
    </source>
</evidence>
<organism evidence="2 3">
    <name type="scientific">Austropuccinia psidii MF-1</name>
    <dbReference type="NCBI Taxonomy" id="1389203"/>
    <lineage>
        <taxon>Eukaryota</taxon>
        <taxon>Fungi</taxon>
        <taxon>Dikarya</taxon>
        <taxon>Basidiomycota</taxon>
        <taxon>Pucciniomycotina</taxon>
        <taxon>Pucciniomycetes</taxon>
        <taxon>Pucciniales</taxon>
        <taxon>Sphaerophragmiaceae</taxon>
        <taxon>Austropuccinia</taxon>
    </lineage>
</organism>
<feature type="region of interest" description="Disordered" evidence="1">
    <location>
        <begin position="102"/>
        <end position="136"/>
    </location>
</feature>
<name>A0A9Q3BTV9_9BASI</name>
<accession>A0A9Q3BTV9</accession>
<evidence type="ECO:0000256" key="1">
    <source>
        <dbReference type="SAM" id="MobiDB-lite"/>
    </source>
</evidence>
<comment type="caution">
    <text evidence="2">The sequence shown here is derived from an EMBL/GenBank/DDBJ whole genome shotgun (WGS) entry which is preliminary data.</text>
</comment>
<keyword evidence="3" id="KW-1185">Reference proteome</keyword>